<keyword evidence="6" id="KW-0325">Glycoprotein</keyword>
<evidence type="ECO:0000256" key="4">
    <source>
        <dbReference type="ARBA" id="ARBA00022825"/>
    </source>
</evidence>
<dbReference type="PANTHER" id="PTHR24256">
    <property type="entry name" value="TRYPTASE-RELATED"/>
    <property type="match status" value="1"/>
</dbReference>
<gene>
    <name evidence="10" type="ORF">QE152_g36895</name>
</gene>
<reference evidence="10 11" key="1">
    <citation type="journal article" date="2024" name="BMC Genomics">
        <title>De novo assembly and annotation of Popillia japonica's genome with initial clues to its potential as an invasive pest.</title>
        <authorList>
            <person name="Cucini C."/>
            <person name="Boschi S."/>
            <person name="Funari R."/>
            <person name="Cardaioli E."/>
            <person name="Iannotti N."/>
            <person name="Marturano G."/>
            <person name="Paoli F."/>
            <person name="Bruttini M."/>
            <person name="Carapelli A."/>
            <person name="Frati F."/>
            <person name="Nardi F."/>
        </authorList>
    </citation>
    <scope>NUCLEOTIDE SEQUENCE [LARGE SCALE GENOMIC DNA]</scope>
    <source>
        <strain evidence="10">DMR45628</strain>
    </source>
</reference>
<keyword evidence="2 8" id="KW-0732">Signal</keyword>
<evidence type="ECO:0000256" key="7">
    <source>
        <dbReference type="ARBA" id="ARBA00024195"/>
    </source>
</evidence>
<dbReference type="Gene3D" id="3.30.1640.30">
    <property type="match status" value="2"/>
</dbReference>
<keyword evidence="3 8" id="KW-0378">Hydrolase</keyword>
<dbReference type="EC" id="3.4.21.-" evidence="8"/>
<dbReference type="SMART" id="SM00680">
    <property type="entry name" value="CLIP"/>
    <property type="match status" value="1"/>
</dbReference>
<feature type="domain" description="Peptidase S1" evidence="9">
    <location>
        <begin position="173"/>
        <end position="412"/>
    </location>
</feature>
<feature type="signal peptide" evidence="8">
    <location>
        <begin position="1"/>
        <end position="21"/>
    </location>
</feature>
<evidence type="ECO:0000259" key="9">
    <source>
        <dbReference type="PROSITE" id="PS50240"/>
    </source>
</evidence>
<evidence type="ECO:0000256" key="2">
    <source>
        <dbReference type="ARBA" id="ARBA00022729"/>
    </source>
</evidence>
<dbReference type="Pfam" id="PF12032">
    <property type="entry name" value="CLIP"/>
    <property type="match status" value="2"/>
</dbReference>
<dbReference type="InterPro" id="IPR038565">
    <property type="entry name" value="CLIP_sf"/>
</dbReference>
<dbReference type="AlphaFoldDB" id="A0AAW1IC86"/>
<feature type="chain" id="PRO_5043110354" description="CLIP domain-containing serine protease" evidence="8">
    <location>
        <begin position="22"/>
        <end position="413"/>
    </location>
</feature>
<evidence type="ECO:0000256" key="5">
    <source>
        <dbReference type="ARBA" id="ARBA00023157"/>
    </source>
</evidence>
<dbReference type="Proteomes" id="UP001458880">
    <property type="component" value="Unassembled WGS sequence"/>
</dbReference>
<proteinExistence type="inferred from homology"/>
<comment type="similarity">
    <text evidence="7 8">Belongs to the peptidase S1 family. CLIP subfamily.</text>
</comment>
<evidence type="ECO:0000313" key="10">
    <source>
        <dbReference type="EMBL" id="KAK9686848.1"/>
    </source>
</evidence>
<dbReference type="InterPro" id="IPR001314">
    <property type="entry name" value="Peptidase_S1A"/>
</dbReference>
<name>A0AAW1IC86_POPJA</name>
<dbReference type="InterPro" id="IPR043504">
    <property type="entry name" value="Peptidase_S1_PA_chymotrypsin"/>
</dbReference>
<dbReference type="InterPro" id="IPR009003">
    <property type="entry name" value="Peptidase_S1_PA"/>
</dbReference>
<dbReference type="EMBL" id="JASPKY010000682">
    <property type="protein sequence ID" value="KAK9686848.1"/>
    <property type="molecule type" value="Genomic_DNA"/>
</dbReference>
<dbReference type="GO" id="GO:0005576">
    <property type="term" value="C:extracellular region"/>
    <property type="evidence" value="ECO:0007669"/>
    <property type="project" value="UniProtKB-SubCell"/>
</dbReference>
<evidence type="ECO:0000256" key="3">
    <source>
        <dbReference type="ARBA" id="ARBA00022801"/>
    </source>
</evidence>
<dbReference type="Pfam" id="PF00089">
    <property type="entry name" value="Trypsin"/>
    <property type="match status" value="1"/>
</dbReference>
<dbReference type="PRINTS" id="PR00722">
    <property type="entry name" value="CHYMOTRYPSIN"/>
</dbReference>
<comment type="subcellular location">
    <subcellularLocation>
        <location evidence="8">Secreted</location>
    </subcellularLocation>
</comment>
<dbReference type="SUPFAM" id="SSF50494">
    <property type="entry name" value="Trypsin-like serine proteases"/>
    <property type="match status" value="1"/>
</dbReference>
<dbReference type="CDD" id="cd00190">
    <property type="entry name" value="Tryp_SPc"/>
    <property type="match status" value="1"/>
</dbReference>
<dbReference type="FunFam" id="2.40.10.10:FF:000028">
    <property type="entry name" value="Serine protease easter"/>
    <property type="match status" value="1"/>
</dbReference>
<dbReference type="InterPro" id="IPR051487">
    <property type="entry name" value="Ser/Thr_Proteases_Immune/Dev"/>
</dbReference>
<evidence type="ECO:0000256" key="8">
    <source>
        <dbReference type="RuleBase" id="RU366078"/>
    </source>
</evidence>
<dbReference type="PROSITE" id="PS50240">
    <property type="entry name" value="TRYPSIN_DOM"/>
    <property type="match status" value="1"/>
</dbReference>
<evidence type="ECO:0000256" key="1">
    <source>
        <dbReference type="ARBA" id="ARBA00022670"/>
    </source>
</evidence>
<keyword evidence="11" id="KW-1185">Reference proteome</keyword>
<sequence length="413" mass="45665">MAYAQITFILVCVCYITTVKGTRAKTCEAPGNLNGICIPTSQCESIRKFVTERGRMSTEEKIALDLFDCGTTKRHSKVCCPYGEFNIDWAYANCTTPDGEIGKCKPVGSCTPIMDFISKFKTVSNQQKAEMRKYICPSSNQGTSMEQPKDHSKHRNINLLPKVCGEDTGVGKIRNGKATEIHEFPWAVALLGKTGGTLKYYCGGSLISNLYVLTVAHCIVFQQIVVRLGEYDLRTEIDCKDEEYCAPPHQDFEVSLSDITIHSHYNTKSLQNDIALIRLRSTVAISYKLNPVCLPITPEEKNNHAPTYTVIGWGSTGEGTKSNVLMKTNIPTQQIKKNAFHGQLNVGGVNETDPCGGDSGGPLMAHYVHHRVSKIIQYGIVSMGPLPCAKENVPTTYTKVEAYMDWILDNLKS</sequence>
<comment type="caution">
    <text evidence="10">The sequence shown here is derived from an EMBL/GenBank/DDBJ whole genome shotgun (WGS) entry which is preliminary data.</text>
</comment>
<organism evidence="10 11">
    <name type="scientific">Popillia japonica</name>
    <name type="common">Japanese beetle</name>
    <dbReference type="NCBI Taxonomy" id="7064"/>
    <lineage>
        <taxon>Eukaryota</taxon>
        <taxon>Metazoa</taxon>
        <taxon>Ecdysozoa</taxon>
        <taxon>Arthropoda</taxon>
        <taxon>Hexapoda</taxon>
        <taxon>Insecta</taxon>
        <taxon>Pterygota</taxon>
        <taxon>Neoptera</taxon>
        <taxon>Endopterygota</taxon>
        <taxon>Coleoptera</taxon>
        <taxon>Polyphaga</taxon>
        <taxon>Scarabaeiformia</taxon>
        <taxon>Scarabaeidae</taxon>
        <taxon>Rutelinae</taxon>
        <taxon>Popillia</taxon>
    </lineage>
</organism>
<dbReference type="GO" id="GO:0006508">
    <property type="term" value="P:proteolysis"/>
    <property type="evidence" value="ECO:0007669"/>
    <property type="project" value="UniProtKB-KW"/>
</dbReference>
<keyword evidence="1 8" id="KW-0645">Protease</keyword>
<dbReference type="GO" id="GO:0004252">
    <property type="term" value="F:serine-type endopeptidase activity"/>
    <property type="evidence" value="ECO:0007669"/>
    <property type="project" value="UniProtKB-UniRule"/>
</dbReference>
<keyword evidence="5" id="KW-1015">Disulfide bond</keyword>
<dbReference type="SMART" id="SM00020">
    <property type="entry name" value="Tryp_SPc"/>
    <property type="match status" value="1"/>
</dbReference>
<evidence type="ECO:0000313" key="11">
    <source>
        <dbReference type="Proteomes" id="UP001458880"/>
    </source>
</evidence>
<dbReference type="InterPro" id="IPR022700">
    <property type="entry name" value="CLIP"/>
</dbReference>
<comment type="domain">
    <text evidence="8">The clip domain consists of 35-55 residues which are 'knitted' together usually by 3 conserved disulfide bonds forming a clip-like compact structure.</text>
</comment>
<dbReference type="InterPro" id="IPR001254">
    <property type="entry name" value="Trypsin_dom"/>
</dbReference>
<dbReference type="Gene3D" id="2.40.10.10">
    <property type="entry name" value="Trypsin-like serine proteases"/>
    <property type="match status" value="2"/>
</dbReference>
<keyword evidence="8" id="KW-0964">Secreted</keyword>
<accession>A0AAW1IC86</accession>
<dbReference type="PROSITE" id="PS00135">
    <property type="entry name" value="TRYPSIN_SER"/>
    <property type="match status" value="1"/>
</dbReference>
<keyword evidence="4 8" id="KW-0720">Serine protease</keyword>
<protein>
    <recommendedName>
        <fullName evidence="8">CLIP domain-containing serine protease</fullName>
        <ecNumber evidence="8">3.4.21.-</ecNumber>
    </recommendedName>
</protein>
<evidence type="ECO:0000256" key="6">
    <source>
        <dbReference type="ARBA" id="ARBA00023180"/>
    </source>
</evidence>
<dbReference type="InterPro" id="IPR033116">
    <property type="entry name" value="TRYPSIN_SER"/>
</dbReference>